<evidence type="ECO:0000313" key="2">
    <source>
        <dbReference type="Proteomes" id="UP000727407"/>
    </source>
</evidence>
<keyword evidence="2" id="KW-1185">Reference proteome</keyword>
<feature type="non-terminal residue" evidence="1">
    <location>
        <position position="56"/>
    </location>
</feature>
<name>A0A8J4UAW9_CLAMG</name>
<dbReference type="AlphaFoldDB" id="A0A8J4UAW9"/>
<dbReference type="Proteomes" id="UP000727407">
    <property type="component" value="Unassembled WGS sequence"/>
</dbReference>
<protein>
    <submittedName>
        <fullName evidence="1">Nipped-B-like protein pqn-85</fullName>
    </submittedName>
</protein>
<evidence type="ECO:0000313" key="1">
    <source>
        <dbReference type="EMBL" id="KAF5904678.1"/>
    </source>
</evidence>
<gene>
    <name evidence="1" type="primary">pqn-85</name>
    <name evidence="1" type="ORF">DAT39_005575</name>
</gene>
<organism evidence="1 2">
    <name type="scientific">Clarias magur</name>
    <name type="common">Asian catfish</name>
    <name type="synonym">Macropteronotus magur</name>
    <dbReference type="NCBI Taxonomy" id="1594786"/>
    <lineage>
        <taxon>Eukaryota</taxon>
        <taxon>Metazoa</taxon>
        <taxon>Chordata</taxon>
        <taxon>Craniata</taxon>
        <taxon>Vertebrata</taxon>
        <taxon>Euteleostomi</taxon>
        <taxon>Actinopterygii</taxon>
        <taxon>Neopterygii</taxon>
        <taxon>Teleostei</taxon>
        <taxon>Ostariophysi</taxon>
        <taxon>Siluriformes</taxon>
        <taxon>Clariidae</taxon>
        <taxon>Clarias</taxon>
    </lineage>
</organism>
<comment type="caution">
    <text evidence="1">The sequence shown here is derived from an EMBL/GenBank/DDBJ whole genome shotgun (WGS) entry which is preliminary data.</text>
</comment>
<dbReference type="EMBL" id="QNUK01000053">
    <property type="protein sequence ID" value="KAF5904678.1"/>
    <property type="molecule type" value="Genomic_DNA"/>
</dbReference>
<reference evidence="1" key="1">
    <citation type="submission" date="2020-07" db="EMBL/GenBank/DDBJ databases">
        <title>Clarias magur genome sequencing, assembly and annotation.</title>
        <authorList>
            <person name="Kushwaha B."/>
            <person name="Kumar R."/>
            <person name="Das P."/>
            <person name="Joshi C.G."/>
            <person name="Kumar D."/>
            <person name="Nagpure N.S."/>
            <person name="Pandey M."/>
            <person name="Agarwal S."/>
            <person name="Srivastava S."/>
            <person name="Singh M."/>
            <person name="Sahoo L."/>
            <person name="Jayasankar P."/>
            <person name="Meher P.K."/>
            <person name="Koringa P.G."/>
            <person name="Iquebal M.A."/>
            <person name="Das S.P."/>
            <person name="Bit A."/>
            <person name="Patnaik S."/>
            <person name="Patel N."/>
            <person name="Shah T.M."/>
            <person name="Hinsu A."/>
            <person name="Jena J.K."/>
        </authorList>
    </citation>
    <scope>NUCLEOTIDE SEQUENCE</scope>
    <source>
        <strain evidence="1">CIFAMagur01</strain>
        <tissue evidence="1">Testis</tissue>
    </source>
</reference>
<proteinExistence type="predicted"/>
<accession>A0A8J4UAW9</accession>
<sequence length="56" mass="6300">MEVLTPRHFPVTALHHADSGTASPGDVVQSRDADIEDRTRLFSVTYKDLHVVNLFH</sequence>